<accession>A0A0B4F2N7</accession>
<feature type="compositionally biased region" description="Basic and acidic residues" evidence="1">
    <location>
        <begin position="238"/>
        <end position="247"/>
    </location>
</feature>
<evidence type="ECO:0000313" key="3">
    <source>
        <dbReference type="Proteomes" id="UP000031186"/>
    </source>
</evidence>
<feature type="region of interest" description="Disordered" evidence="1">
    <location>
        <begin position="1"/>
        <end position="22"/>
    </location>
</feature>
<feature type="region of interest" description="Disordered" evidence="1">
    <location>
        <begin position="44"/>
        <end position="63"/>
    </location>
</feature>
<keyword evidence="3" id="KW-1185">Reference proteome</keyword>
<proteinExistence type="predicted"/>
<name>A0A0B4F2N7_METAF</name>
<dbReference type="Proteomes" id="UP000031186">
    <property type="component" value="Unassembled WGS sequence"/>
</dbReference>
<dbReference type="HOGENOM" id="CLU_475733_0_0_1"/>
<gene>
    <name evidence="2" type="ORF">MAN_08731</name>
</gene>
<evidence type="ECO:0000256" key="1">
    <source>
        <dbReference type="SAM" id="MobiDB-lite"/>
    </source>
</evidence>
<feature type="region of interest" description="Disordered" evidence="1">
    <location>
        <begin position="227"/>
        <end position="267"/>
    </location>
</feature>
<sequence length="573" mass="62087">MSQFPSHQKPPSPEARSATLGSWMETMEDEGLWFKGDVRGNRRQYMLQSEPNPEPSSSRKNFVPCPRQTLITARFDNVKEESGLVSETRMLHIEDEKGHGNPANSGNNLQDASIREIMQYLELANYSVELRDPGRDALPGFGLDNMTEESRLKGLEFDMNNFLPHFNKTISKHDMGEAVYDTKASNNGIETCPVHKCCTCSSVFGDQIERVGDMDVNNGLPPWTKTSCRITGGLSAKDTTDSNEEHGSPSSVQLSSPRPTPSPRGHVHLLRPVSSCAVGQPVITGDYAHSGAKTGSRVELVTGSEKRHGARKMTDEGLITLGLQVGLPGGISDATTGLSSVTGECWHELETEQNATFLAGNRPSEVHAGRATAESKLPPDIKPLPSFDAANILSLESMALDQPYNLFANTEPEPTSQEEAVPNMADASEHGSAAPTIHAANSGMGTQPVVDAALLTGLRETNGMAGPIQDTTKDVPADFGLGKWTGCDYVEPDIKYARLDTASEFQQQPASSLAWRDTSIISWLACYPDDPDKARKLEASTGVAGIRVYPVDIFFDATSNPQVLSKVDRCLLE</sequence>
<organism evidence="2 3">
    <name type="scientific">Metarhizium anisopliae (strain ARSEF 549)</name>
    <dbReference type="NCBI Taxonomy" id="3151832"/>
    <lineage>
        <taxon>Eukaryota</taxon>
        <taxon>Fungi</taxon>
        <taxon>Dikarya</taxon>
        <taxon>Ascomycota</taxon>
        <taxon>Pezizomycotina</taxon>
        <taxon>Sordariomycetes</taxon>
        <taxon>Hypocreomycetidae</taxon>
        <taxon>Hypocreales</taxon>
        <taxon>Clavicipitaceae</taxon>
        <taxon>Metarhizium</taxon>
    </lineage>
</organism>
<dbReference type="VEuPathDB" id="FungiDB:MAN_08731"/>
<protein>
    <submittedName>
        <fullName evidence="2">Uncharacterized protein</fullName>
    </submittedName>
</protein>
<reference evidence="2 3" key="1">
    <citation type="journal article" date="2014" name="Proc. Natl. Acad. Sci. U.S.A.">
        <title>Trajectory and genomic determinants of fungal-pathogen speciation and host adaptation.</title>
        <authorList>
            <person name="Hu X."/>
            <person name="Xiao G."/>
            <person name="Zheng P."/>
            <person name="Shang Y."/>
            <person name="Su Y."/>
            <person name="Zhang X."/>
            <person name="Liu X."/>
            <person name="Zhan S."/>
            <person name="St Leger R.J."/>
            <person name="Wang C."/>
        </authorList>
    </citation>
    <scope>NUCLEOTIDE SEQUENCE [LARGE SCALE GENOMIC DNA]</scope>
    <source>
        <strain evidence="2 3">ARSEF 549</strain>
    </source>
</reference>
<feature type="compositionally biased region" description="Polar residues" evidence="1">
    <location>
        <begin position="46"/>
        <end position="60"/>
    </location>
</feature>
<dbReference type="AlphaFoldDB" id="A0A0B4F2N7"/>
<comment type="caution">
    <text evidence="2">The sequence shown here is derived from an EMBL/GenBank/DDBJ whole genome shotgun (WGS) entry which is preliminary data.</text>
</comment>
<feature type="compositionally biased region" description="Polar residues" evidence="1">
    <location>
        <begin position="248"/>
        <end position="257"/>
    </location>
</feature>
<feature type="non-terminal residue" evidence="2">
    <location>
        <position position="1"/>
    </location>
</feature>
<dbReference type="EMBL" id="AZNF01000013">
    <property type="protein sequence ID" value="KID62052.1"/>
    <property type="molecule type" value="Genomic_DNA"/>
</dbReference>
<evidence type="ECO:0000313" key="2">
    <source>
        <dbReference type="EMBL" id="KID62052.1"/>
    </source>
</evidence>
<dbReference type="OrthoDB" id="4939479at2759"/>